<evidence type="ECO:0000313" key="3">
    <source>
        <dbReference type="WBParaSite" id="Pan_g5560.t1"/>
    </source>
</evidence>
<organism evidence="2 3">
    <name type="scientific">Panagrellus redivivus</name>
    <name type="common">Microworm</name>
    <dbReference type="NCBI Taxonomy" id="6233"/>
    <lineage>
        <taxon>Eukaryota</taxon>
        <taxon>Metazoa</taxon>
        <taxon>Ecdysozoa</taxon>
        <taxon>Nematoda</taxon>
        <taxon>Chromadorea</taxon>
        <taxon>Rhabditida</taxon>
        <taxon>Tylenchina</taxon>
        <taxon>Panagrolaimomorpha</taxon>
        <taxon>Panagrolaimoidea</taxon>
        <taxon>Panagrolaimidae</taxon>
        <taxon>Panagrellus</taxon>
    </lineage>
</organism>
<keyword evidence="1" id="KW-1133">Transmembrane helix</keyword>
<dbReference type="Proteomes" id="UP000492821">
    <property type="component" value="Unassembled WGS sequence"/>
</dbReference>
<evidence type="ECO:0000313" key="2">
    <source>
        <dbReference type="Proteomes" id="UP000492821"/>
    </source>
</evidence>
<dbReference type="AlphaFoldDB" id="A0A7E4W0V4"/>
<dbReference type="WBParaSite" id="Pan_g5560.t1">
    <property type="protein sequence ID" value="Pan_g5560.t1"/>
    <property type="gene ID" value="Pan_g5560"/>
</dbReference>
<keyword evidence="1" id="KW-0472">Membrane</keyword>
<keyword evidence="2" id="KW-1185">Reference proteome</keyword>
<reference evidence="3" key="2">
    <citation type="submission" date="2020-10" db="UniProtKB">
        <authorList>
            <consortium name="WormBaseParasite"/>
        </authorList>
    </citation>
    <scope>IDENTIFICATION</scope>
</reference>
<reference evidence="2" key="1">
    <citation type="journal article" date="2013" name="Genetics">
        <title>The draft genome and transcriptome of Panagrellus redivivus are shaped by the harsh demands of a free-living lifestyle.</title>
        <authorList>
            <person name="Srinivasan J."/>
            <person name="Dillman A.R."/>
            <person name="Macchietto M.G."/>
            <person name="Heikkinen L."/>
            <person name="Lakso M."/>
            <person name="Fracchia K.M."/>
            <person name="Antoshechkin I."/>
            <person name="Mortazavi A."/>
            <person name="Wong G."/>
            <person name="Sternberg P.W."/>
        </authorList>
    </citation>
    <scope>NUCLEOTIDE SEQUENCE [LARGE SCALE GENOMIC DNA]</scope>
    <source>
        <strain evidence="2">MT8872</strain>
    </source>
</reference>
<keyword evidence="1" id="KW-0812">Transmembrane</keyword>
<proteinExistence type="predicted"/>
<dbReference type="PANTHER" id="PTHR36944">
    <property type="entry name" value="PROTEIN CBG02791-RELATED"/>
    <property type="match status" value="1"/>
</dbReference>
<protein>
    <submittedName>
        <fullName evidence="3">Chondroitin proteoglycan 4 domain-containing protein</fullName>
    </submittedName>
</protein>
<dbReference type="PANTHER" id="PTHR36944:SF2">
    <property type="entry name" value="CPG4 DOMAIN-CONTAINING PROTEIN"/>
    <property type="match status" value="1"/>
</dbReference>
<evidence type="ECO:0000256" key="1">
    <source>
        <dbReference type="SAM" id="Phobius"/>
    </source>
</evidence>
<feature type="transmembrane region" description="Helical" evidence="1">
    <location>
        <begin position="12"/>
        <end position="33"/>
    </location>
</feature>
<sequence>MASPSKRQRRILVMRGSIGLGVLLFVIVLFMLANKLAVSLANSQQRELLSDRVDSNLRRVKREFMFASGQNSTDPGCFEECNSDWKINFEKAMGINTTDFYDFPFHPKILNYEDFTKYCNVAEEQTKCYINHCGDESADRVFSPSNFLCQFKRSQFLNSRPCLEETEPITFLKCDHYCHAKAVEEAKEMNRAHLGKVFSNNELDKYERELSLLCSFQECYRDCHKPILEQSCSKALADATIDLIQSYVQWHATDIYDWHILSENVDKLPVSCSRLTGYKPEEDPVLKVINNIT</sequence>
<name>A0A7E4W0V4_PANRE</name>
<accession>A0A7E4W0V4</accession>